<keyword evidence="9" id="KW-0418">Kinase</keyword>
<feature type="compositionally biased region" description="Basic and acidic residues" evidence="21">
    <location>
        <begin position="1600"/>
        <end position="1610"/>
    </location>
</feature>
<name>A0A6H5IJG0_9HYME</name>
<evidence type="ECO:0000256" key="11">
    <source>
        <dbReference type="ARBA" id="ARBA00022989"/>
    </source>
</evidence>
<dbReference type="Gene3D" id="3.30.200.20">
    <property type="entry name" value="Phosphorylase Kinase, domain 1"/>
    <property type="match status" value="1"/>
</dbReference>
<feature type="region of interest" description="Disordered" evidence="21">
    <location>
        <begin position="718"/>
        <end position="756"/>
    </location>
</feature>
<evidence type="ECO:0000256" key="2">
    <source>
        <dbReference type="ARBA" id="ARBA00011902"/>
    </source>
</evidence>
<dbReference type="PROSITE" id="PS50011">
    <property type="entry name" value="PROTEIN_KINASE_DOM"/>
    <property type="match status" value="1"/>
</dbReference>
<feature type="compositionally biased region" description="Low complexity" evidence="21">
    <location>
        <begin position="1278"/>
        <end position="1293"/>
    </location>
</feature>
<keyword evidence="24" id="KW-1185">Reference proteome</keyword>
<dbReference type="PANTHER" id="PTHR24416:SF481">
    <property type="entry name" value="TIE-LIKE RECEPTOR TYROSINE KINASE"/>
    <property type="match status" value="1"/>
</dbReference>
<keyword evidence="5" id="KW-0812">Transmembrane</keyword>
<organism evidence="23 24">
    <name type="scientific">Trichogramma brassicae</name>
    <dbReference type="NCBI Taxonomy" id="86971"/>
    <lineage>
        <taxon>Eukaryota</taxon>
        <taxon>Metazoa</taxon>
        <taxon>Ecdysozoa</taxon>
        <taxon>Arthropoda</taxon>
        <taxon>Hexapoda</taxon>
        <taxon>Insecta</taxon>
        <taxon>Pterygota</taxon>
        <taxon>Neoptera</taxon>
        <taxon>Endopterygota</taxon>
        <taxon>Hymenoptera</taxon>
        <taxon>Apocrita</taxon>
        <taxon>Proctotrupomorpha</taxon>
        <taxon>Chalcidoidea</taxon>
        <taxon>Trichogrammatidae</taxon>
        <taxon>Trichogramma</taxon>
    </lineage>
</organism>
<keyword evidence="12" id="KW-0472">Membrane</keyword>
<dbReference type="InterPro" id="IPR050122">
    <property type="entry name" value="RTK"/>
</dbReference>
<protein>
    <recommendedName>
        <fullName evidence="2">receptor protein-tyrosine kinase</fullName>
        <ecNumber evidence="2">2.7.10.1</ecNumber>
    </recommendedName>
</protein>
<dbReference type="PROSITE" id="PS00107">
    <property type="entry name" value="PROTEIN_KINASE_ATP"/>
    <property type="match status" value="1"/>
</dbReference>
<feature type="region of interest" description="Disordered" evidence="21">
    <location>
        <begin position="635"/>
        <end position="676"/>
    </location>
</feature>
<feature type="compositionally biased region" description="Polar residues" evidence="21">
    <location>
        <begin position="1931"/>
        <end position="1946"/>
    </location>
</feature>
<dbReference type="SUPFAM" id="SSF57501">
    <property type="entry name" value="Cystine-knot cytokines"/>
    <property type="match status" value="1"/>
</dbReference>
<evidence type="ECO:0000256" key="13">
    <source>
        <dbReference type="ARBA" id="ARBA00023137"/>
    </source>
</evidence>
<dbReference type="InterPro" id="IPR001245">
    <property type="entry name" value="Ser-Thr/Tyr_kinase_cat_dom"/>
</dbReference>
<evidence type="ECO:0000256" key="8">
    <source>
        <dbReference type="ARBA" id="ARBA00022741"/>
    </source>
</evidence>
<keyword evidence="4" id="KW-0808">Transferase</keyword>
<evidence type="ECO:0000256" key="10">
    <source>
        <dbReference type="ARBA" id="ARBA00022840"/>
    </source>
</evidence>
<feature type="region of interest" description="Disordered" evidence="21">
    <location>
        <begin position="1107"/>
        <end position="1165"/>
    </location>
</feature>
<evidence type="ECO:0000256" key="16">
    <source>
        <dbReference type="ARBA" id="ARBA00023180"/>
    </source>
</evidence>
<dbReference type="EC" id="2.7.10.1" evidence="2"/>
<dbReference type="GO" id="GO:0005886">
    <property type="term" value="C:plasma membrane"/>
    <property type="evidence" value="ECO:0007669"/>
    <property type="project" value="TreeGrafter"/>
</dbReference>
<keyword evidence="8 19" id="KW-0547">Nucleotide-binding</keyword>
<proteinExistence type="predicted"/>
<evidence type="ECO:0000256" key="5">
    <source>
        <dbReference type="ARBA" id="ARBA00022692"/>
    </source>
</evidence>
<keyword evidence="14" id="KW-1015">Disulfide bond</keyword>
<evidence type="ECO:0000256" key="12">
    <source>
        <dbReference type="ARBA" id="ARBA00023136"/>
    </source>
</evidence>
<feature type="compositionally biased region" description="Low complexity" evidence="21">
    <location>
        <begin position="719"/>
        <end position="730"/>
    </location>
</feature>
<dbReference type="GO" id="GO:0004714">
    <property type="term" value="F:transmembrane receptor protein tyrosine kinase activity"/>
    <property type="evidence" value="ECO:0007669"/>
    <property type="project" value="UniProtKB-EC"/>
</dbReference>
<keyword evidence="3" id="KW-0597">Phosphoprotein</keyword>
<dbReference type="InterPro" id="IPR000719">
    <property type="entry name" value="Prot_kinase_dom"/>
</dbReference>
<feature type="region of interest" description="Disordered" evidence="21">
    <location>
        <begin position="1278"/>
        <end position="1297"/>
    </location>
</feature>
<dbReference type="Pfam" id="PF16077">
    <property type="entry name" value="Spaetzle"/>
    <property type="match status" value="1"/>
</dbReference>
<evidence type="ECO:0000256" key="21">
    <source>
        <dbReference type="SAM" id="MobiDB-lite"/>
    </source>
</evidence>
<keyword evidence="16" id="KW-0325">Glycoprotein</keyword>
<gene>
    <name evidence="23" type="ORF">TBRA_LOCUS6839</name>
</gene>
<dbReference type="FunFam" id="3.30.200.20:FF:000593">
    <property type="entry name" value="Predicted protein"/>
    <property type="match status" value="1"/>
</dbReference>
<sequence>MMNDGFSVLEDKFVEIWNDLPEPIHETFADMFNCEFQKCHESEKTPPPASPESRWEFPRDKLRLQTVLGEGNFGQVWKAEADDLTGHQGTTRLVAVKTVKEGASEREKEDLVRELEIMQKVGSHPNVVTLLGCCTEQDIKCTIIPRAAAASRGVDLCVRSVCSRSIHTYRMREKERTKLAAHTSFLHRGIISNVHARTYRCAHSSAIVRIHTHTHVITTARREPHYLILEYVMYGKLLTYLRDHRTRQDFYNFSEDSAALTSRDLTVFGYCVARGMEYLASKKMFVPITGYFSAARAALAATHTNALHISPTTTIALHACRGHMPVRRTALTTIKQSQIRNSHNPSGHGGAQRAGGPQQAVQDRRLRHVEIRRRERRGDRDAPRPAQRPAHQMDGTRVAHLFSVHDQDRCLELRHLDVGDRDARLDAVSRHDGQGGDAQRPERLQARAALALSQRAVPSDIALLAPGSRSQARVRLAEARASPAARGRHERPLRRSRELRLRSRYVGYVCYIARAEKCAHRETSTFDAQWTTLNSSKLKVNATRGASRDFFFVLSLIHSRVYRSTLRRAKWENRSSSRVLFASCARPYKEVSFTCAPYTTVLLVVVHRHAVDAIEIKHDYKFKNKISALLQRVDSSASGGGSSSSVISGNSYSSTTPSTTTTTTTTSRQDASLSNDSRTKISYQPLRVHTWKTMCATAISPFCQLFRLCSAGQRHLGQSSHISSRSNGSSTNQWKFHGGCRKTGRASRGAGAEVHEAGTKVPNTKTRDLAADEARHGKSTESLSSEAIMRSIRNNKDMVSALLTDFKIKDYNNNLLREDDEVFLPTARPGLLGSSSSSYKTSYDHHHQGRYHRDKPNLSLSPYDNRFESNEIKRKYEPYNEPLDNVEEGFTCPSQVKYAKPQLARAASGVWKYIINTDEHTQTLRLEKCSPSELSVQFDQYVRKVLRLTARWFDSVFYPPLHKVTKIEDYIQLCAIVGAPTATGHPERKVHRSGMGTSLDMGAWTRCGRSGLRSPHNPCYILDTGGRLHAAPELLVHLGELSLYLHASLQLSSSVDLGLEARPAHGHIQGADLLQLPRAGLHGHLSASSDRSAAQAARVLPRCGFRPERSSSVRQRKQQQHEIPRQQQHRQRGAEPVPRPLHQLGSGRAAAAALEQRPQAEHRQTAQNEATVFVVVFCILVLVVEDPEAVRQAAAAARPEHEGARLQGRPQALAQAQSALSARVRATGYIGLYRKRRQSYAQPIKTRRSRVCGYRAASTRSTRRPIAESITITIRSWTSSSPRRPCSSPRSRSAPAENDVENMNLVNCSIIALLLCAGHCSSSTSPPLSNRSSPISSIIKSYENAVLGEPSRTTPIVVTSTIGTTSQPPSPPPPPNSIDRHKHISIELKGSQSSDVPYTYEGSNSGGGGASYSRESSGSNEDGSGSSSSSYEPDSGPPDHVIPYTEHENPREPATRPNYTAPGAWARPAPDKNISLDFVPSKLYAQVRGTSTVQRLPREDAIKSAETSEEKENAARLREVVKITKANTVYSEEGYEDAAYDHAGQIRDADFHEGYAKKLEEEADRKTNGGKLGKKKKKKRLKKGRKRYRPRKGKSRRAKSYLDDYADHLEGSSSFESPRTTSPQQQITPEQLSTLKGALSSSVLDPKKQMLDGLNELERDLKQESLEAIKATTEPYYYKTTAKRFSPVPSYEPIEARSETVQDATTIPSTTTPKRNVFTIRTRKPTTQKVYVTKVKRPSSGRYSVGPPGSDRRTYATNPYSDQTPSTTPVNYGDLFWQYYKNNPNQTPAVTYQPKNGHGPYLYFVTSSTSTPYTQQSFSTQPAVGSTTHYVTAAPENVTRTTVPYPYNDRNPYASSEEYVPISPGPIVDVNRKKFAGEVNKPNGINLKYPRDEFEFNKAASKYPNDKENSFMKSPINNVQRFKSTKYQNTQLTDHGPQKQQQQPPSDNRWPPVVTPVKSERPIESVYDVIQSDERLTNGENNDAAGHH</sequence>
<evidence type="ECO:0000256" key="17">
    <source>
        <dbReference type="ARBA" id="ARBA00023319"/>
    </source>
</evidence>
<feature type="compositionally biased region" description="Polar residues" evidence="21">
    <location>
        <begin position="1755"/>
        <end position="1767"/>
    </location>
</feature>
<evidence type="ECO:0000313" key="24">
    <source>
        <dbReference type="Proteomes" id="UP000479190"/>
    </source>
</evidence>
<evidence type="ECO:0000256" key="1">
    <source>
        <dbReference type="ARBA" id="ARBA00004167"/>
    </source>
</evidence>
<evidence type="ECO:0000256" key="3">
    <source>
        <dbReference type="ARBA" id="ARBA00022553"/>
    </source>
</evidence>
<keyword evidence="10 19" id="KW-0067">ATP-binding</keyword>
<evidence type="ECO:0000256" key="19">
    <source>
        <dbReference type="PROSITE-ProRule" id="PRU10141"/>
    </source>
</evidence>
<feature type="region of interest" description="Disordered" evidence="21">
    <location>
        <begin position="340"/>
        <end position="396"/>
    </location>
</feature>
<keyword evidence="15" id="KW-0675">Receptor</keyword>
<comment type="subcellular location">
    <subcellularLocation>
        <location evidence="1">Membrane</location>
        <topology evidence="1">Single-pass membrane protein</topology>
    </subcellularLocation>
</comment>
<feature type="compositionally biased region" description="Low complexity" evidence="21">
    <location>
        <begin position="1411"/>
        <end position="1434"/>
    </location>
</feature>
<feature type="compositionally biased region" description="Basic and acidic residues" evidence="21">
    <location>
        <begin position="362"/>
        <end position="383"/>
    </location>
</feature>
<keyword evidence="13" id="KW-0829">Tyrosine-protein kinase</keyword>
<dbReference type="OrthoDB" id="8197497at2759"/>
<dbReference type="PANTHER" id="PTHR24416">
    <property type="entry name" value="TYROSINE-PROTEIN KINASE RECEPTOR"/>
    <property type="match status" value="1"/>
</dbReference>
<keyword evidence="11" id="KW-1133">Transmembrane helix</keyword>
<feature type="region of interest" description="Disordered" evidence="21">
    <location>
        <begin position="1931"/>
        <end position="1988"/>
    </location>
</feature>
<evidence type="ECO:0000256" key="15">
    <source>
        <dbReference type="ARBA" id="ARBA00023170"/>
    </source>
</evidence>
<dbReference type="InterPro" id="IPR017441">
    <property type="entry name" value="Protein_kinase_ATP_BS"/>
</dbReference>
<keyword evidence="20" id="KW-0175">Coiled coil</keyword>
<dbReference type="Pfam" id="PF07714">
    <property type="entry name" value="PK_Tyr_Ser-Thr"/>
    <property type="match status" value="2"/>
</dbReference>
<feature type="coiled-coil region" evidence="20">
    <location>
        <begin position="1647"/>
        <end position="1674"/>
    </location>
</feature>
<dbReference type="GO" id="GO:0007169">
    <property type="term" value="P:cell surface receptor protein tyrosine kinase signaling pathway"/>
    <property type="evidence" value="ECO:0007669"/>
    <property type="project" value="TreeGrafter"/>
</dbReference>
<evidence type="ECO:0000256" key="4">
    <source>
        <dbReference type="ARBA" id="ARBA00022679"/>
    </source>
</evidence>
<dbReference type="Proteomes" id="UP000479190">
    <property type="component" value="Unassembled WGS sequence"/>
</dbReference>
<keyword evidence="7" id="KW-0677">Repeat</keyword>
<feature type="compositionally biased region" description="Basic and acidic residues" evidence="21">
    <location>
        <begin position="1445"/>
        <end position="1454"/>
    </location>
</feature>
<evidence type="ECO:0000256" key="6">
    <source>
        <dbReference type="ARBA" id="ARBA00022729"/>
    </source>
</evidence>
<reference evidence="23 24" key="1">
    <citation type="submission" date="2020-02" db="EMBL/GenBank/DDBJ databases">
        <authorList>
            <person name="Ferguson B K."/>
        </authorList>
    </citation>
    <scope>NUCLEOTIDE SEQUENCE [LARGE SCALE GENOMIC DNA]</scope>
</reference>
<feature type="region of interest" description="Disordered" evidence="21">
    <location>
        <begin position="1737"/>
        <end position="1767"/>
    </location>
</feature>
<evidence type="ECO:0000256" key="18">
    <source>
        <dbReference type="ARBA" id="ARBA00056965"/>
    </source>
</evidence>
<accession>A0A6H5IJG0</accession>
<dbReference type="InterPro" id="IPR032104">
    <property type="entry name" value="Spaetzle"/>
</dbReference>
<evidence type="ECO:0000259" key="22">
    <source>
        <dbReference type="PROSITE" id="PS50011"/>
    </source>
</evidence>
<feature type="domain" description="Protein kinase" evidence="22">
    <location>
        <begin position="62"/>
        <end position="485"/>
    </location>
</feature>
<dbReference type="Gene3D" id="2.10.90.10">
    <property type="entry name" value="Cystine-knot cytokines"/>
    <property type="match status" value="1"/>
</dbReference>
<feature type="region of interest" description="Disordered" evidence="21">
    <location>
        <begin position="835"/>
        <end position="864"/>
    </location>
</feature>
<feature type="compositionally biased region" description="Polar residues" evidence="21">
    <location>
        <begin position="1611"/>
        <end position="1643"/>
    </location>
</feature>
<evidence type="ECO:0000256" key="20">
    <source>
        <dbReference type="SAM" id="Coils"/>
    </source>
</evidence>
<evidence type="ECO:0000256" key="9">
    <source>
        <dbReference type="ARBA" id="ARBA00022777"/>
    </source>
</evidence>
<feature type="compositionally biased region" description="Low complexity" evidence="21">
    <location>
        <begin position="643"/>
        <end position="667"/>
    </location>
</feature>
<evidence type="ECO:0000256" key="14">
    <source>
        <dbReference type="ARBA" id="ARBA00023157"/>
    </source>
</evidence>
<dbReference type="InterPro" id="IPR011009">
    <property type="entry name" value="Kinase-like_dom_sf"/>
</dbReference>
<feature type="compositionally biased region" description="Basic residues" evidence="21">
    <location>
        <begin position="1572"/>
        <end position="1599"/>
    </location>
</feature>
<feature type="binding site" evidence="19">
    <location>
        <position position="97"/>
    </location>
    <ligand>
        <name>ATP</name>
        <dbReference type="ChEBI" id="CHEBI:30616"/>
    </ligand>
</feature>
<dbReference type="EMBL" id="CADCXV010000763">
    <property type="protein sequence ID" value="CAB0034941.1"/>
    <property type="molecule type" value="Genomic_DNA"/>
</dbReference>
<dbReference type="SUPFAM" id="SSF56112">
    <property type="entry name" value="Protein kinase-like (PK-like)"/>
    <property type="match status" value="1"/>
</dbReference>
<evidence type="ECO:0000256" key="7">
    <source>
        <dbReference type="ARBA" id="ARBA00022737"/>
    </source>
</evidence>
<dbReference type="GO" id="GO:0005524">
    <property type="term" value="F:ATP binding"/>
    <property type="evidence" value="ECO:0007669"/>
    <property type="project" value="UniProtKB-UniRule"/>
</dbReference>
<feature type="region of interest" description="Disordered" evidence="21">
    <location>
        <begin position="1361"/>
        <end position="1380"/>
    </location>
</feature>
<keyword evidence="17" id="KW-0393">Immunoglobulin domain</keyword>
<feature type="region of interest" description="Disordered" evidence="21">
    <location>
        <begin position="1390"/>
        <end position="1472"/>
    </location>
</feature>
<keyword evidence="6" id="KW-0732">Signal</keyword>
<evidence type="ECO:0000313" key="23">
    <source>
        <dbReference type="EMBL" id="CAB0034941.1"/>
    </source>
</evidence>
<dbReference type="InterPro" id="IPR029034">
    <property type="entry name" value="Cystine-knot_cytokine"/>
</dbReference>
<feature type="region of interest" description="Disordered" evidence="21">
    <location>
        <begin position="1560"/>
        <end position="1647"/>
    </location>
</feature>
<dbReference type="GO" id="GO:0043235">
    <property type="term" value="C:receptor complex"/>
    <property type="evidence" value="ECO:0007669"/>
    <property type="project" value="TreeGrafter"/>
</dbReference>
<comment type="function">
    <text evidence="18">Receptor for basic fibroblast growth factor.</text>
</comment>